<organism evidence="1">
    <name type="scientific">marine sediment metagenome</name>
    <dbReference type="NCBI Taxonomy" id="412755"/>
    <lineage>
        <taxon>unclassified sequences</taxon>
        <taxon>metagenomes</taxon>
        <taxon>ecological metagenomes</taxon>
    </lineage>
</organism>
<evidence type="ECO:0000313" key="1">
    <source>
        <dbReference type="EMBL" id="KKL10188.1"/>
    </source>
</evidence>
<gene>
    <name evidence="1" type="ORF">LCGC14_2558350</name>
</gene>
<reference evidence="1" key="1">
    <citation type="journal article" date="2015" name="Nature">
        <title>Complex archaea that bridge the gap between prokaryotes and eukaryotes.</title>
        <authorList>
            <person name="Spang A."/>
            <person name="Saw J.H."/>
            <person name="Jorgensen S.L."/>
            <person name="Zaremba-Niedzwiedzka K."/>
            <person name="Martijn J."/>
            <person name="Lind A.E."/>
            <person name="van Eijk R."/>
            <person name="Schleper C."/>
            <person name="Guy L."/>
            <person name="Ettema T.J."/>
        </authorList>
    </citation>
    <scope>NUCLEOTIDE SEQUENCE</scope>
</reference>
<accession>A0A0F9DDU1</accession>
<sequence length="90" mass="10557">MLKVYTLPVLPPESGLILMIPHKAYAFEFEMDEGGENPLISVLLDPEDWCTPRRFVVYRTGWSMPERARVYLGFIHVGNMGWYLFEEFSR</sequence>
<name>A0A0F9DDU1_9ZZZZ</name>
<comment type="caution">
    <text evidence="1">The sequence shown here is derived from an EMBL/GenBank/DDBJ whole genome shotgun (WGS) entry which is preliminary data.</text>
</comment>
<proteinExistence type="predicted"/>
<dbReference type="AlphaFoldDB" id="A0A0F9DDU1"/>
<dbReference type="EMBL" id="LAZR01042163">
    <property type="protein sequence ID" value="KKL10188.1"/>
    <property type="molecule type" value="Genomic_DNA"/>
</dbReference>
<protein>
    <submittedName>
        <fullName evidence="1">Uncharacterized protein</fullName>
    </submittedName>
</protein>